<evidence type="ECO:0000256" key="3">
    <source>
        <dbReference type="ARBA" id="ARBA00011245"/>
    </source>
</evidence>
<evidence type="ECO:0000256" key="1">
    <source>
        <dbReference type="ARBA" id="ARBA00004496"/>
    </source>
</evidence>
<keyword evidence="10 17" id="KW-0227">DNA damage</keyword>
<evidence type="ECO:0000256" key="17">
    <source>
        <dbReference type="HAMAP-Rule" id="MF_01113"/>
    </source>
</evidence>
<sequence length="378" mass="41313">MDCDAFFASVEKRDNPELADKPVIVGGGKRGVVSTCCYLARIKGVRSAMPMFQALKLCPDAVVVKPRFEAYVAASKAIRAMMDELTPVVEPLSLDEAFMDLTGTQRLHGAPPAVMLARLTRRMKDELGLTGSIGLSHNKFLAKVASDLDKPRGFSVIGKAETQDFLRPRSVRMIWGIGPAAQESLDRVGIRTFEDLLRWDQADLVARFGGMGDRLWHLARGQDARRVSNRTPVKGLSNETTFGEDTSDPDILDGHIWRMAEKVSGRAKAKDLAGRVVTLKLKRSNHTLVSKRHSLRHPTQVADTIYRVARGMFDTVAGQAPFRLVGVGISDLTGADIADLEGDLLDPDAGKRAKAEKATDAIRARFGADAIIKGRALR</sequence>
<evidence type="ECO:0000313" key="20">
    <source>
        <dbReference type="Proteomes" id="UP000201613"/>
    </source>
</evidence>
<dbReference type="Proteomes" id="UP000201613">
    <property type="component" value="Unassembled WGS sequence"/>
</dbReference>
<dbReference type="GO" id="GO:0006261">
    <property type="term" value="P:DNA-templated DNA replication"/>
    <property type="evidence" value="ECO:0007669"/>
    <property type="project" value="UniProtKB-UniRule"/>
</dbReference>
<dbReference type="Gene3D" id="3.30.1490.100">
    <property type="entry name" value="DNA polymerase, Y-family, little finger domain"/>
    <property type="match status" value="1"/>
</dbReference>
<comment type="subunit">
    <text evidence="3 17">Monomer.</text>
</comment>
<organism evidence="19 20">
    <name type="scientific">Flavimaricola marinus</name>
    <dbReference type="NCBI Taxonomy" id="1819565"/>
    <lineage>
        <taxon>Bacteria</taxon>
        <taxon>Pseudomonadati</taxon>
        <taxon>Pseudomonadota</taxon>
        <taxon>Alphaproteobacteria</taxon>
        <taxon>Rhodobacterales</taxon>
        <taxon>Paracoccaceae</taxon>
        <taxon>Flavimaricola</taxon>
    </lineage>
</organism>
<feature type="binding site" evidence="17">
    <location>
        <position position="95"/>
    </location>
    <ligand>
        <name>Mg(2+)</name>
        <dbReference type="ChEBI" id="CHEBI:18420"/>
    </ligand>
</feature>
<keyword evidence="5 17" id="KW-0963">Cytoplasm</keyword>
<keyword evidence="20" id="KW-1185">Reference proteome</keyword>
<keyword evidence="4 17" id="KW-0515">Mutator protein</keyword>
<comment type="cofactor">
    <cofactor evidence="17">
        <name>Mg(2+)</name>
        <dbReference type="ChEBI" id="CHEBI:18420"/>
    </cofactor>
    <text evidence="17">Binds 2 magnesium ions per subunit.</text>
</comment>
<feature type="active site" evidence="17">
    <location>
        <position position="96"/>
    </location>
</feature>
<dbReference type="InterPro" id="IPR050116">
    <property type="entry name" value="DNA_polymerase-Y"/>
</dbReference>
<evidence type="ECO:0000256" key="5">
    <source>
        <dbReference type="ARBA" id="ARBA00022490"/>
    </source>
</evidence>
<feature type="domain" description="UmuC" evidence="18">
    <location>
        <begin position="1"/>
        <end position="178"/>
    </location>
</feature>
<dbReference type="GO" id="GO:0003887">
    <property type="term" value="F:DNA-directed DNA polymerase activity"/>
    <property type="evidence" value="ECO:0007669"/>
    <property type="project" value="UniProtKB-UniRule"/>
</dbReference>
<dbReference type="PANTHER" id="PTHR11076:SF33">
    <property type="entry name" value="DNA POLYMERASE KAPPA"/>
    <property type="match status" value="1"/>
</dbReference>
<dbReference type="Pfam" id="PF11799">
    <property type="entry name" value="IMS_C"/>
    <property type="match status" value="1"/>
</dbReference>
<dbReference type="GO" id="GO:0042276">
    <property type="term" value="P:error-prone translesion synthesis"/>
    <property type="evidence" value="ECO:0007669"/>
    <property type="project" value="TreeGrafter"/>
</dbReference>
<dbReference type="GO" id="GO:0005829">
    <property type="term" value="C:cytosol"/>
    <property type="evidence" value="ECO:0007669"/>
    <property type="project" value="TreeGrafter"/>
</dbReference>
<dbReference type="NCBIfam" id="NF002677">
    <property type="entry name" value="PRK02406.1"/>
    <property type="match status" value="1"/>
</dbReference>
<comment type="subcellular location">
    <subcellularLocation>
        <location evidence="1 17">Cytoplasm</location>
    </subcellularLocation>
</comment>
<evidence type="ECO:0000256" key="15">
    <source>
        <dbReference type="ARBA" id="ARBA00025589"/>
    </source>
</evidence>
<dbReference type="GO" id="GO:0000287">
    <property type="term" value="F:magnesium ion binding"/>
    <property type="evidence" value="ECO:0007669"/>
    <property type="project" value="UniProtKB-UniRule"/>
</dbReference>
<keyword evidence="11 17" id="KW-0460">Magnesium</keyword>
<keyword evidence="7 17" id="KW-0548">Nucleotidyltransferase</keyword>
<dbReference type="GO" id="GO:0006281">
    <property type="term" value="P:DNA repair"/>
    <property type="evidence" value="ECO:0007669"/>
    <property type="project" value="UniProtKB-UniRule"/>
</dbReference>
<dbReference type="InterPro" id="IPR022880">
    <property type="entry name" value="DNApol_IV"/>
</dbReference>
<dbReference type="InterPro" id="IPR043128">
    <property type="entry name" value="Rev_trsase/Diguanyl_cyclase"/>
</dbReference>
<dbReference type="NCBIfam" id="NF002751">
    <property type="entry name" value="PRK02794.1"/>
    <property type="match status" value="1"/>
</dbReference>
<comment type="function">
    <text evidence="15 17">Poorly processive, error-prone DNA polymerase involved in untargeted mutagenesis. Copies undamaged DNA at stalled replication forks, which arise in vivo from mismatched or misaligned primer ends. These misaligned primers can be extended by PolIV. Exhibits no 3'-5' exonuclease (proofreading) activity. May be involved in translesional synthesis, in conjunction with the beta clamp from PolIII.</text>
</comment>
<dbReference type="InterPro" id="IPR036775">
    <property type="entry name" value="DNA_pol_Y-fam_lit_finger_sf"/>
</dbReference>
<dbReference type="EMBL" id="FXZK01000006">
    <property type="protein sequence ID" value="SMY09021.1"/>
    <property type="molecule type" value="Genomic_DNA"/>
</dbReference>
<dbReference type="FunFam" id="3.40.1170.60:FF:000001">
    <property type="entry name" value="DNA polymerase IV"/>
    <property type="match status" value="1"/>
</dbReference>
<dbReference type="EC" id="2.7.7.7" evidence="17"/>
<gene>
    <name evidence="17 19" type="primary">dinB</name>
    <name evidence="19" type="ORF">LOM8899_03182</name>
</gene>
<evidence type="ECO:0000313" key="19">
    <source>
        <dbReference type="EMBL" id="SMY09021.1"/>
    </source>
</evidence>
<dbReference type="SUPFAM" id="SSF100879">
    <property type="entry name" value="Lesion bypass DNA polymerase (Y-family), little finger domain"/>
    <property type="match status" value="1"/>
</dbReference>
<evidence type="ECO:0000256" key="16">
    <source>
        <dbReference type="ARBA" id="ARBA00049244"/>
    </source>
</evidence>
<evidence type="ECO:0000256" key="7">
    <source>
        <dbReference type="ARBA" id="ARBA00022695"/>
    </source>
</evidence>
<evidence type="ECO:0000256" key="4">
    <source>
        <dbReference type="ARBA" id="ARBA00022457"/>
    </source>
</evidence>
<dbReference type="InterPro" id="IPR043502">
    <property type="entry name" value="DNA/RNA_pol_sf"/>
</dbReference>
<evidence type="ECO:0000256" key="9">
    <source>
        <dbReference type="ARBA" id="ARBA00022723"/>
    </source>
</evidence>
<dbReference type="SUPFAM" id="SSF56672">
    <property type="entry name" value="DNA/RNA polymerases"/>
    <property type="match status" value="1"/>
</dbReference>
<dbReference type="GO" id="GO:0003684">
    <property type="term" value="F:damaged DNA binding"/>
    <property type="evidence" value="ECO:0007669"/>
    <property type="project" value="InterPro"/>
</dbReference>
<proteinExistence type="inferred from homology"/>
<evidence type="ECO:0000259" key="18">
    <source>
        <dbReference type="PROSITE" id="PS50173"/>
    </source>
</evidence>
<dbReference type="PANTHER" id="PTHR11076">
    <property type="entry name" value="DNA REPAIR POLYMERASE UMUC / TRANSFERASE FAMILY MEMBER"/>
    <property type="match status" value="1"/>
</dbReference>
<reference evidence="20" key="1">
    <citation type="submission" date="2017-05" db="EMBL/GenBank/DDBJ databases">
        <authorList>
            <person name="Rodrigo-Torres L."/>
            <person name="Arahal R. D."/>
            <person name="Lucena T."/>
        </authorList>
    </citation>
    <scope>NUCLEOTIDE SEQUENCE [LARGE SCALE GENOMIC DNA]</scope>
    <source>
        <strain evidence="20">CECT 8899</strain>
    </source>
</reference>
<dbReference type="Gene3D" id="3.30.70.270">
    <property type="match status" value="1"/>
</dbReference>
<dbReference type="Gene3D" id="3.40.1170.60">
    <property type="match status" value="1"/>
</dbReference>
<name>A0A238LH94_9RHOB</name>
<evidence type="ECO:0000256" key="2">
    <source>
        <dbReference type="ARBA" id="ARBA00010945"/>
    </source>
</evidence>
<evidence type="ECO:0000256" key="6">
    <source>
        <dbReference type="ARBA" id="ARBA00022679"/>
    </source>
</evidence>
<evidence type="ECO:0000256" key="11">
    <source>
        <dbReference type="ARBA" id="ARBA00022842"/>
    </source>
</evidence>
<dbReference type="HAMAP" id="MF_01113">
    <property type="entry name" value="DNApol_IV"/>
    <property type="match status" value="1"/>
</dbReference>
<dbReference type="AlphaFoldDB" id="A0A238LH94"/>
<dbReference type="Pfam" id="PF00817">
    <property type="entry name" value="IMS"/>
    <property type="match status" value="1"/>
</dbReference>
<comment type="similarity">
    <text evidence="2 17">Belongs to the DNA polymerase type-Y family.</text>
</comment>
<dbReference type="InterPro" id="IPR017961">
    <property type="entry name" value="DNA_pol_Y-fam_little_finger"/>
</dbReference>
<dbReference type="GO" id="GO:0009432">
    <property type="term" value="P:SOS response"/>
    <property type="evidence" value="ECO:0007669"/>
    <property type="project" value="TreeGrafter"/>
</dbReference>
<evidence type="ECO:0000256" key="12">
    <source>
        <dbReference type="ARBA" id="ARBA00022932"/>
    </source>
</evidence>
<protein>
    <recommendedName>
        <fullName evidence="17">DNA polymerase IV</fullName>
        <shortName evidence="17">Pol IV</shortName>
        <ecNumber evidence="17">2.7.7.7</ecNumber>
    </recommendedName>
</protein>
<dbReference type="Gene3D" id="1.10.150.20">
    <property type="entry name" value="5' to 3' exonuclease, C-terminal subdomain"/>
    <property type="match status" value="1"/>
</dbReference>
<keyword evidence="9 17" id="KW-0479">Metal-binding</keyword>
<evidence type="ECO:0000256" key="14">
    <source>
        <dbReference type="ARBA" id="ARBA00023204"/>
    </source>
</evidence>
<evidence type="ECO:0000256" key="8">
    <source>
        <dbReference type="ARBA" id="ARBA00022705"/>
    </source>
</evidence>
<feature type="binding site" evidence="17">
    <location>
        <position position="2"/>
    </location>
    <ligand>
        <name>Mg(2+)</name>
        <dbReference type="ChEBI" id="CHEBI:18420"/>
    </ligand>
</feature>
<evidence type="ECO:0000256" key="13">
    <source>
        <dbReference type="ARBA" id="ARBA00023125"/>
    </source>
</evidence>
<keyword evidence="13 17" id="KW-0238">DNA-binding</keyword>
<dbReference type="CDD" id="cd03586">
    <property type="entry name" value="PolY_Pol_IV_kappa"/>
    <property type="match status" value="1"/>
</dbReference>
<evidence type="ECO:0000256" key="10">
    <source>
        <dbReference type="ARBA" id="ARBA00022763"/>
    </source>
</evidence>
<accession>A0A238LH94</accession>
<comment type="catalytic activity">
    <reaction evidence="16 17">
        <text>DNA(n) + a 2'-deoxyribonucleoside 5'-triphosphate = DNA(n+1) + diphosphate</text>
        <dbReference type="Rhea" id="RHEA:22508"/>
        <dbReference type="Rhea" id="RHEA-COMP:17339"/>
        <dbReference type="Rhea" id="RHEA-COMP:17340"/>
        <dbReference type="ChEBI" id="CHEBI:33019"/>
        <dbReference type="ChEBI" id="CHEBI:61560"/>
        <dbReference type="ChEBI" id="CHEBI:173112"/>
        <dbReference type="EC" id="2.7.7.7"/>
    </reaction>
</comment>
<dbReference type="PROSITE" id="PS50173">
    <property type="entry name" value="UMUC"/>
    <property type="match status" value="1"/>
</dbReference>
<keyword evidence="14 17" id="KW-0234">DNA repair</keyword>
<feature type="site" description="Substrate discrimination" evidence="17">
    <location>
        <position position="7"/>
    </location>
</feature>
<keyword evidence="12 17" id="KW-0239">DNA-directed DNA polymerase</keyword>
<keyword evidence="8 17" id="KW-0235">DNA replication</keyword>
<keyword evidence="6 17" id="KW-0808">Transferase</keyword>
<dbReference type="InterPro" id="IPR001126">
    <property type="entry name" value="UmuC"/>
</dbReference>